<feature type="domain" description="Fibronectin type-III" evidence="1">
    <location>
        <begin position="114"/>
        <end position="201"/>
    </location>
</feature>
<dbReference type="Proteomes" id="UP000033935">
    <property type="component" value="Unassembled WGS sequence"/>
</dbReference>
<name>A0A0G0MIW2_9BACT</name>
<dbReference type="SUPFAM" id="SSF49265">
    <property type="entry name" value="Fibronectin type III"/>
    <property type="match status" value="1"/>
</dbReference>
<evidence type="ECO:0000313" key="2">
    <source>
        <dbReference type="EMBL" id="KKR03994.1"/>
    </source>
</evidence>
<dbReference type="InterPro" id="IPR003961">
    <property type="entry name" value="FN3_dom"/>
</dbReference>
<dbReference type="AlphaFoldDB" id="A0A0G0MIW2"/>
<protein>
    <recommendedName>
        <fullName evidence="1">Fibronectin type-III domain-containing protein</fullName>
    </recommendedName>
</protein>
<dbReference type="InterPro" id="IPR013783">
    <property type="entry name" value="Ig-like_fold"/>
</dbReference>
<accession>A0A0G0MIW2</accession>
<gene>
    <name evidence="2" type="ORF">UT30_C0014G0002</name>
</gene>
<dbReference type="EMBL" id="LBWG01000014">
    <property type="protein sequence ID" value="KKR03994.1"/>
    <property type="molecule type" value="Genomic_DNA"/>
</dbReference>
<evidence type="ECO:0000259" key="1">
    <source>
        <dbReference type="PROSITE" id="PS50853"/>
    </source>
</evidence>
<evidence type="ECO:0000313" key="3">
    <source>
        <dbReference type="Proteomes" id="UP000033935"/>
    </source>
</evidence>
<reference evidence="2 3" key="1">
    <citation type="journal article" date="2015" name="Nature">
        <title>rRNA introns, odd ribosomes, and small enigmatic genomes across a large radiation of phyla.</title>
        <authorList>
            <person name="Brown C.T."/>
            <person name="Hug L.A."/>
            <person name="Thomas B.C."/>
            <person name="Sharon I."/>
            <person name="Castelle C.J."/>
            <person name="Singh A."/>
            <person name="Wilkins M.J."/>
            <person name="Williams K.H."/>
            <person name="Banfield J.F."/>
        </authorList>
    </citation>
    <scope>NUCLEOTIDE SEQUENCE [LARGE SCALE GENOMIC DNA]</scope>
</reference>
<sequence length="201" mass="22810">MATFPTKESEIYSLALRMIEGLRGNPDFPKPPISWPSLKMKSLIFRARQNDKVKADAKLTGAENLKKKALKNLIAAIKKNLRYAENTVNFDDNKLKLLGWSGHREPGCVHPPAQPTSLKARLKDGGHIELKWKKPLGQNTVSLYRLYRRILPDGKWEDIANCFNAYLLLKEQSRNCEMEFYISAVNKVGQSIPSNTVQITT</sequence>
<dbReference type="PROSITE" id="PS50853">
    <property type="entry name" value="FN3"/>
    <property type="match status" value="1"/>
</dbReference>
<dbReference type="Gene3D" id="2.60.40.10">
    <property type="entry name" value="Immunoglobulins"/>
    <property type="match status" value="1"/>
</dbReference>
<dbReference type="CDD" id="cd00063">
    <property type="entry name" value="FN3"/>
    <property type="match status" value="1"/>
</dbReference>
<proteinExistence type="predicted"/>
<organism evidence="2 3">
    <name type="scientific">Candidatus Uhrbacteria bacterium GW2011_GWF2_39_13</name>
    <dbReference type="NCBI Taxonomy" id="1618995"/>
    <lineage>
        <taxon>Bacteria</taxon>
        <taxon>Candidatus Uhriibacteriota</taxon>
    </lineage>
</organism>
<dbReference type="InterPro" id="IPR036116">
    <property type="entry name" value="FN3_sf"/>
</dbReference>
<comment type="caution">
    <text evidence="2">The sequence shown here is derived from an EMBL/GenBank/DDBJ whole genome shotgun (WGS) entry which is preliminary data.</text>
</comment>